<sequence>MTKTDQAIDQLQRMIEHGDLKPGSMVSESQLVEITGFGRTPIREAIQRLATARMIRVHPSKGLEIPAISVEDQLSALELRRPIEVLAVELAAARAGAPQRAAMQELAARLAGRFGLRDYTETVRRTHAMIIEAAQNPYLSAAMLPLQALSRRFWITYLRDEVAEIARGGALHRQMLSAIASGDKVAARAASLALNDYLVAHAVAVIARRAAPTSAD</sequence>
<accession>A0ABV7IY87</accession>
<evidence type="ECO:0000259" key="4">
    <source>
        <dbReference type="PROSITE" id="PS50949"/>
    </source>
</evidence>
<dbReference type="InterPro" id="IPR008920">
    <property type="entry name" value="TF_FadR/GntR_C"/>
</dbReference>
<keyword evidence="1" id="KW-0805">Transcription regulation</keyword>
<feature type="domain" description="HTH gntR-type" evidence="4">
    <location>
        <begin position="1"/>
        <end position="68"/>
    </location>
</feature>
<gene>
    <name evidence="5" type="ORF">ACFOGH_03635</name>
</gene>
<evidence type="ECO:0000256" key="1">
    <source>
        <dbReference type="ARBA" id="ARBA00023015"/>
    </source>
</evidence>
<dbReference type="InterPro" id="IPR036388">
    <property type="entry name" value="WH-like_DNA-bd_sf"/>
</dbReference>
<dbReference type="PANTHER" id="PTHR43537:SF45">
    <property type="entry name" value="GNTR FAMILY REGULATORY PROTEIN"/>
    <property type="match status" value="1"/>
</dbReference>
<comment type="caution">
    <text evidence="5">The sequence shown here is derived from an EMBL/GenBank/DDBJ whole genome shotgun (WGS) entry which is preliminary data.</text>
</comment>
<dbReference type="InterPro" id="IPR011711">
    <property type="entry name" value="GntR_C"/>
</dbReference>
<dbReference type="SUPFAM" id="SSF48008">
    <property type="entry name" value="GntR ligand-binding domain-like"/>
    <property type="match status" value="1"/>
</dbReference>
<dbReference type="SMART" id="SM00345">
    <property type="entry name" value="HTH_GNTR"/>
    <property type="match status" value="1"/>
</dbReference>
<name>A0ABV7IY87_9RHOB</name>
<dbReference type="Pfam" id="PF00392">
    <property type="entry name" value="GntR"/>
    <property type="match status" value="1"/>
</dbReference>
<dbReference type="Pfam" id="PF07729">
    <property type="entry name" value="FCD"/>
    <property type="match status" value="1"/>
</dbReference>
<organism evidence="5 6">
    <name type="scientific">Cypionkella sinensis</name>
    <dbReference type="NCBI Taxonomy" id="1756043"/>
    <lineage>
        <taxon>Bacteria</taxon>
        <taxon>Pseudomonadati</taxon>
        <taxon>Pseudomonadota</taxon>
        <taxon>Alphaproteobacteria</taxon>
        <taxon>Rhodobacterales</taxon>
        <taxon>Paracoccaceae</taxon>
        <taxon>Cypionkella</taxon>
    </lineage>
</organism>
<dbReference type="PANTHER" id="PTHR43537">
    <property type="entry name" value="TRANSCRIPTIONAL REGULATOR, GNTR FAMILY"/>
    <property type="match status" value="1"/>
</dbReference>
<keyword evidence="3" id="KW-0804">Transcription</keyword>
<keyword evidence="6" id="KW-1185">Reference proteome</keyword>
<protein>
    <submittedName>
        <fullName evidence="5">GntR family transcriptional regulator</fullName>
    </submittedName>
</protein>
<proteinExistence type="predicted"/>
<dbReference type="SUPFAM" id="SSF46785">
    <property type="entry name" value="Winged helix' DNA-binding domain"/>
    <property type="match status" value="1"/>
</dbReference>
<dbReference type="Gene3D" id="1.10.10.10">
    <property type="entry name" value="Winged helix-like DNA-binding domain superfamily/Winged helix DNA-binding domain"/>
    <property type="match status" value="1"/>
</dbReference>
<evidence type="ECO:0000256" key="2">
    <source>
        <dbReference type="ARBA" id="ARBA00023125"/>
    </source>
</evidence>
<reference evidence="6" key="1">
    <citation type="journal article" date="2019" name="Int. J. Syst. Evol. Microbiol.">
        <title>The Global Catalogue of Microorganisms (GCM) 10K type strain sequencing project: providing services to taxonomists for standard genome sequencing and annotation.</title>
        <authorList>
            <consortium name="The Broad Institute Genomics Platform"/>
            <consortium name="The Broad Institute Genome Sequencing Center for Infectious Disease"/>
            <person name="Wu L."/>
            <person name="Ma J."/>
        </authorList>
    </citation>
    <scope>NUCLEOTIDE SEQUENCE [LARGE SCALE GENOMIC DNA]</scope>
    <source>
        <strain evidence="6">KCTC 52039</strain>
    </source>
</reference>
<dbReference type="InterPro" id="IPR036390">
    <property type="entry name" value="WH_DNA-bd_sf"/>
</dbReference>
<dbReference type="Proteomes" id="UP001595547">
    <property type="component" value="Unassembled WGS sequence"/>
</dbReference>
<evidence type="ECO:0000313" key="5">
    <source>
        <dbReference type="EMBL" id="MFC3180072.1"/>
    </source>
</evidence>
<dbReference type="InterPro" id="IPR000524">
    <property type="entry name" value="Tscrpt_reg_HTH_GntR"/>
</dbReference>
<dbReference type="PROSITE" id="PS50949">
    <property type="entry name" value="HTH_GNTR"/>
    <property type="match status" value="1"/>
</dbReference>
<dbReference type="EMBL" id="JBHRTO010000001">
    <property type="protein sequence ID" value="MFC3180072.1"/>
    <property type="molecule type" value="Genomic_DNA"/>
</dbReference>
<dbReference type="RefSeq" id="WP_380071707.1">
    <property type="nucleotide sequence ID" value="NZ_JBHRTO010000001.1"/>
</dbReference>
<keyword evidence="2" id="KW-0238">DNA-binding</keyword>
<evidence type="ECO:0000313" key="6">
    <source>
        <dbReference type="Proteomes" id="UP001595547"/>
    </source>
</evidence>
<dbReference type="Gene3D" id="1.20.120.530">
    <property type="entry name" value="GntR ligand-binding domain-like"/>
    <property type="match status" value="1"/>
</dbReference>
<dbReference type="SMART" id="SM00895">
    <property type="entry name" value="FCD"/>
    <property type="match status" value="1"/>
</dbReference>
<evidence type="ECO:0000256" key="3">
    <source>
        <dbReference type="ARBA" id="ARBA00023163"/>
    </source>
</evidence>